<dbReference type="CDD" id="cd05658">
    <property type="entry name" value="M18_DAP"/>
    <property type="match status" value="1"/>
</dbReference>
<evidence type="ECO:0000313" key="11">
    <source>
        <dbReference type="EMBL" id="MSS77781.1"/>
    </source>
</evidence>
<keyword evidence="4 9" id="KW-0645">Protease</keyword>
<keyword evidence="3 9" id="KW-0031">Aminopeptidase</keyword>
<dbReference type="Proteomes" id="UP000441925">
    <property type="component" value="Unassembled WGS sequence"/>
</dbReference>
<dbReference type="Gene3D" id="2.30.250.10">
    <property type="entry name" value="Aminopeptidase i, Domain 2"/>
    <property type="match status" value="1"/>
</dbReference>
<comment type="cofactor">
    <cofactor evidence="1 10">
        <name>Zn(2+)</name>
        <dbReference type="ChEBI" id="CHEBI:29105"/>
    </cofactor>
</comment>
<keyword evidence="6 9" id="KW-0378">Hydrolase</keyword>
<evidence type="ECO:0000256" key="3">
    <source>
        <dbReference type="ARBA" id="ARBA00022438"/>
    </source>
</evidence>
<dbReference type="GO" id="GO:0006508">
    <property type="term" value="P:proteolysis"/>
    <property type="evidence" value="ECO:0007669"/>
    <property type="project" value="UniProtKB-KW"/>
</dbReference>
<dbReference type="GO" id="GO:0008270">
    <property type="term" value="F:zinc ion binding"/>
    <property type="evidence" value="ECO:0007669"/>
    <property type="project" value="InterPro"/>
</dbReference>
<comment type="similarity">
    <text evidence="2 9">Belongs to the peptidase M18 family.</text>
</comment>
<dbReference type="EMBL" id="VULQ01000005">
    <property type="protein sequence ID" value="MSS77781.1"/>
    <property type="molecule type" value="Genomic_DNA"/>
</dbReference>
<evidence type="ECO:0000256" key="10">
    <source>
        <dbReference type="RuleBase" id="RU004387"/>
    </source>
</evidence>
<dbReference type="AlphaFoldDB" id="A0A6N7VFX0"/>
<evidence type="ECO:0000256" key="8">
    <source>
        <dbReference type="ARBA" id="ARBA00023049"/>
    </source>
</evidence>
<comment type="caution">
    <text evidence="11">The sequence shown here is derived from an EMBL/GenBank/DDBJ whole genome shotgun (WGS) entry which is preliminary data.</text>
</comment>
<evidence type="ECO:0000256" key="9">
    <source>
        <dbReference type="RuleBase" id="RU004386"/>
    </source>
</evidence>
<reference evidence="11 12" key="1">
    <citation type="submission" date="2019-08" db="EMBL/GenBank/DDBJ databases">
        <title>In-depth cultivation of the pig gut microbiome towards novel bacterial diversity and tailored functional studies.</title>
        <authorList>
            <person name="Wylensek D."/>
            <person name="Hitch T.C.A."/>
            <person name="Clavel T."/>
        </authorList>
    </citation>
    <scope>NUCLEOTIDE SEQUENCE [LARGE SCALE GENOMIC DNA]</scope>
    <source>
        <strain evidence="11 12">WCA-380-WT-2B</strain>
    </source>
</reference>
<proteinExistence type="inferred from homology"/>
<dbReference type="SUPFAM" id="SSF101821">
    <property type="entry name" value="Aminopeptidase/glucanase lid domain"/>
    <property type="match status" value="1"/>
</dbReference>
<dbReference type="PANTHER" id="PTHR28570:SF3">
    <property type="entry name" value="ASPARTYL AMINOPEPTIDASE"/>
    <property type="match status" value="1"/>
</dbReference>
<dbReference type="SUPFAM" id="SSF53187">
    <property type="entry name" value="Zn-dependent exopeptidases"/>
    <property type="match status" value="1"/>
</dbReference>
<gene>
    <name evidence="11" type="ORF">FYJ26_05035</name>
</gene>
<evidence type="ECO:0000256" key="7">
    <source>
        <dbReference type="ARBA" id="ARBA00022833"/>
    </source>
</evidence>
<dbReference type="RefSeq" id="WP_154540272.1">
    <property type="nucleotide sequence ID" value="NZ_JAXDSU010000072.1"/>
</dbReference>
<sequence length="428" mass="47834">MDKYNIIKDLLGFIDNSPLNYFAVENSKNLLKENSFVELKDNEKWKLKRGGKYFIDREGTALIAFSVGDDLRKGFDIIGSHTDSPTFKIKTKAEMTKNGFLKLNVEAYGGMIVSTWLDRTLSLAGKVVFEDGDKLKSKLVKIDRDLLTIANCAIHINRDLNSAYKYNIQDELSPILALVEDDFEKNGFLQKLIADEIGIDYKSIVDLDLALFDRQKGSILGANNEFIQVGRLDNLASVHQSIRALVESENNKFNVCVLNDNEEIGSRTRAGAQSPFLDEVLERISLNLGYDKEDYMIAISNSYLISADLAHSIHPNYTSLYDPTNNTRINKGIAIKIASNGAYSTNIETRARFLKHAQNVGANVQTFHNRSDKVGGSTIGPIVSAKSGIKSIDVGTPILAMHSIREFAGVEDHIKAIEIFKDFYNKKY</sequence>
<keyword evidence="8 9" id="KW-0482">Metalloprotease</keyword>
<keyword evidence="5 9" id="KW-0479">Metal-binding</keyword>
<evidence type="ECO:0000256" key="2">
    <source>
        <dbReference type="ARBA" id="ARBA00008290"/>
    </source>
</evidence>
<name>A0A6N7VFX0_9FIRM</name>
<dbReference type="GO" id="GO:0005737">
    <property type="term" value="C:cytoplasm"/>
    <property type="evidence" value="ECO:0007669"/>
    <property type="project" value="UniProtKB-ARBA"/>
</dbReference>
<dbReference type="EC" id="3.4.11.-" evidence="10"/>
<evidence type="ECO:0000256" key="1">
    <source>
        <dbReference type="ARBA" id="ARBA00001947"/>
    </source>
</evidence>
<dbReference type="Pfam" id="PF02127">
    <property type="entry name" value="Peptidase_M18"/>
    <property type="match status" value="1"/>
</dbReference>
<evidence type="ECO:0000313" key="12">
    <source>
        <dbReference type="Proteomes" id="UP000441925"/>
    </source>
</evidence>
<dbReference type="Gene3D" id="3.40.630.10">
    <property type="entry name" value="Zn peptidases"/>
    <property type="match status" value="1"/>
</dbReference>
<dbReference type="PANTHER" id="PTHR28570">
    <property type="entry name" value="ASPARTYL AMINOPEPTIDASE"/>
    <property type="match status" value="1"/>
</dbReference>
<protein>
    <recommendedName>
        <fullName evidence="10">M18 family aminopeptidase</fullName>
        <ecNumber evidence="10">3.4.11.-</ecNumber>
    </recommendedName>
</protein>
<accession>A0A6N7VFX0</accession>
<evidence type="ECO:0000256" key="4">
    <source>
        <dbReference type="ARBA" id="ARBA00022670"/>
    </source>
</evidence>
<evidence type="ECO:0000256" key="6">
    <source>
        <dbReference type="ARBA" id="ARBA00022801"/>
    </source>
</evidence>
<organism evidence="11 12">
    <name type="scientific">Anaerococcus porci</name>
    <dbReference type="NCBI Taxonomy" id="2652269"/>
    <lineage>
        <taxon>Bacteria</taxon>
        <taxon>Bacillati</taxon>
        <taxon>Bacillota</taxon>
        <taxon>Tissierellia</taxon>
        <taxon>Tissierellales</taxon>
        <taxon>Peptoniphilaceae</taxon>
        <taxon>Anaerococcus</taxon>
    </lineage>
</organism>
<dbReference type="GO" id="GO:0004177">
    <property type="term" value="F:aminopeptidase activity"/>
    <property type="evidence" value="ECO:0007669"/>
    <property type="project" value="UniProtKB-KW"/>
</dbReference>
<dbReference type="GO" id="GO:0008237">
    <property type="term" value="F:metallopeptidase activity"/>
    <property type="evidence" value="ECO:0007669"/>
    <property type="project" value="UniProtKB-KW"/>
</dbReference>
<evidence type="ECO:0000256" key="5">
    <source>
        <dbReference type="ARBA" id="ARBA00022723"/>
    </source>
</evidence>
<dbReference type="InterPro" id="IPR023358">
    <property type="entry name" value="Peptidase_M18_dom2"/>
</dbReference>
<keyword evidence="7 9" id="KW-0862">Zinc</keyword>
<dbReference type="PRINTS" id="PR00932">
    <property type="entry name" value="AMINO1PTASE"/>
</dbReference>
<dbReference type="InterPro" id="IPR001948">
    <property type="entry name" value="Peptidase_M18"/>
</dbReference>
<dbReference type="NCBIfam" id="NF002759">
    <property type="entry name" value="PRK02813.1"/>
    <property type="match status" value="1"/>
</dbReference>
<keyword evidence="12" id="KW-1185">Reference proteome</keyword>